<protein>
    <submittedName>
        <fullName evidence="2">Uncharacterized protein</fullName>
    </submittedName>
</protein>
<feature type="compositionally biased region" description="Basic residues" evidence="1">
    <location>
        <begin position="1"/>
        <end position="17"/>
    </location>
</feature>
<dbReference type="InterPro" id="IPR015943">
    <property type="entry name" value="WD40/YVTN_repeat-like_dom_sf"/>
</dbReference>
<accession>A0A871R728</accession>
<gene>
    <name evidence="2" type="ORF">BRETT_000138</name>
</gene>
<dbReference type="SUPFAM" id="SSF50978">
    <property type="entry name" value="WD40 repeat-like"/>
    <property type="match status" value="1"/>
</dbReference>
<evidence type="ECO:0000256" key="1">
    <source>
        <dbReference type="SAM" id="MobiDB-lite"/>
    </source>
</evidence>
<reference evidence="2" key="2">
    <citation type="journal article" name="BMC Genomics">
        <title>New genome assemblies reveal patterns of domestication and adaptation across Brettanomyces (Dekkera) species.</title>
        <authorList>
            <person name="Roach M.J."/>
            <person name="Borneman A.R."/>
        </authorList>
    </citation>
    <scope>NUCLEOTIDE SEQUENCE</scope>
    <source>
        <strain evidence="2">UCD 2041</strain>
    </source>
</reference>
<organism evidence="2 3">
    <name type="scientific">Dekkera bruxellensis</name>
    <name type="common">Brettanomyces custersii</name>
    <dbReference type="NCBI Taxonomy" id="5007"/>
    <lineage>
        <taxon>Eukaryota</taxon>
        <taxon>Fungi</taxon>
        <taxon>Dikarya</taxon>
        <taxon>Ascomycota</taxon>
        <taxon>Saccharomycotina</taxon>
        <taxon>Pichiomycetes</taxon>
        <taxon>Pichiales</taxon>
        <taxon>Pichiaceae</taxon>
        <taxon>Brettanomyces</taxon>
    </lineage>
</organism>
<evidence type="ECO:0000313" key="2">
    <source>
        <dbReference type="EMBL" id="QOU18411.1"/>
    </source>
</evidence>
<name>A0A871R728_DEKBR</name>
<dbReference type="GeneID" id="64572064"/>
<dbReference type="AlphaFoldDB" id="A0A871R728"/>
<sequence>MTANGIRKRGRPRKQKKTSTSDDDEYTDSMDTHKRTVSTKNKESPELTADLKEKIEQEYFSTPQLLSYNPWHSTTSNGSHNSYNPEVKFMHFNGMTKQYKAKFKASSFGFTNFFSPDIKETSGRKYNAFPSFPDSISNCVEESLEASTFQSKVPLSSTFDLRVNTNSLVKLTRNSSLKFPKDENMRTGCVLNCGGLPITSVWFDKRLSSDKSNICYLFVSVMPTKQTVPSKLSSTDLKSLSLSDFDSFDSTLIVYRYDTDEQLLQPVKNILTEYGAIIEMKQLLSSDPESSLIACVNSDGTAFVVKVDEAFLKGPRYSRLVKPSITLCFTEKDLSLKILCCSWTSRHTILVGTSEGCVAEFDITDTNQPLYILPLHVPSVLAVQSDYGSDLYGPEPCKPRSDNIFLSSGDLNVLLLDLNDPARVIEGPKFRIPVSNVCYSSIINGFIYADGTRTLKYSTVRDSSTSLKIRVYDEPPQSVCCSDYSPLVIAGCSNGNVRLLNFCNHVGQPLKSENAASLRIYKLSTIREGGDQFQLNIGYSLDRTDEPTTEYHPYENSLTVTSCSIMDRPDMNNIIFSCYANGLLIVEKLQDVIQEYK</sequence>
<feature type="compositionally biased region" description="Basic and acidic residues" evidence="1">
    <location>
        <begin position="30"/>
        <end position="47"/>
    </location>
</feature>
<dbReference type="RefSeq" id="XP_041134905.1">
    <property type="nucleotide sequence ID" value="XM_041278710.1"/>
</dbReference>
<reference evidence="2" key="1">
    <citation type="submission" date="2020-10" db="EMBL/GenBank/DDBJ databases">
        <authorList>
            <person name="Palmer J.M."/>
        </authorList>
    </citation>
    <scope>NUCLEOTIDE SEQUENCE</scope>
    <source>
        <strain evidence="2">UCD 2041</strain>
    </source>
</reference>
<feature type="region of interest" description="Disordered" evidence="1">
    <location>
        <begin position="1"/>
        <end position="47"/>
    </location>
</feature>
<proteinExistence type="predicted"/>
<evidence type="ECO:0000313" key="3">
    <source>
        <dbReference type="Proteomes" id="UP000663131"/>
    </source>
</evidence>
<dbReference type="OrthoDB" id="4703at2759"/>
<dbReference type="KEGG" id="bbrx:BRETT_000138"/>
<dbReference type="EMBL" id="CP063131">
    <property type="protein sequence ID" value="QOU18411.1"/>
    <property type="molecule type" value="Genomic_DNA"/>
</dbReference>
<dbReference type="InterPro" id="IPR036322">
    <property type="entry name" value="WD40_repeat_dom_sf"/>
</dbReference>
<dbReference type="Gene3D" id="2.130.10.10">
    <property type="entry name" value="YVTN repeat-like/Quinoprotein amine dehydrogenase"/>
    <property type="match status" value="1"/>
</dbReference>
<dbReference type="Proteomes" id="UP000663131">
    <property type="component" value="Chromosome 3"/>
</dbReference>